<dbReference type="EMBL" id="SLWX01000013">
    <property type="protein sequence ID" value="TCO74460.1"/>
    <property type="molecule type" value="Genomic_DNA"/>
</dbReference>
<keyword evidence="2" id="KW-0813">Transport</keyword>
<feature type="binding site" description="covalent" evidence="8">
    <location>
        <position position="32"/>
    </location>
    <ligand>
        <name>heme c</name>
        <dbReference type="ChEBI" id="CHEBI:61717"/>
    </ligand>
</feature>
<dbReference type="AlphaFoldDB" id="A0A4V2SB81"/>
<evidence type="ECO:0000256" key="7">
    <source>
        <dbReference type="ARBA" id="ARBA00031244"/>
    </source>
</evidence>
<dbReference type="GO" id="GO:0005506">
    <property type="term" value="F:iron ion binding"/>
    <property type="evidence" value="ECO:0007669"/>
    <property type="project" value="InterPro"/>
</dbReference>
<feature type="binding site" description="covalent" evidence="8">
    <location>
        <position position="81"/>
    </location>
    <ligand>
        <name>heme c</name>
        <dbReference type="ChEBI" id="CHEBI:61717"/>
    </ligand>
</feature>
<dbReference type="PRINTS" id="PR00606">
    <property type="entry name" value="CYTCHROMECID"/>
</dbReference>
<proteinExistence type="predicted"/>
<feature type="domain" description="Cytochrome c" evidence="10">
    <location>
        <begin position="18"/>
        <end position="104"/>
    </location>
</feature>
<evidence type="ECO:0000256" key="4">
    <source>
        <dbReference type="ARBA" id="ARBA00022723"/>
    </source>
</evidence>
<accession>A0A4V2SB81</accession>
<keyword evidence="9" id="KW-0732">Signal</keyword>
<dbReference type="GO" id="GO:0020037">
    <property type="term" value="F:heme binding"/>
    <property type="evidence" value="ECO:0007669"/>
    <property type="project" value="InterPro"/>
</dbReference>
<evidence type="ECO:0000313" key="11">
    <source>
        <dbReference type="EMBL" id="TCO74460.1"/>
    </source>
</evidence>
<dbReference type="GO" id="GO:0009055">
    <property type="term" value="F:electron transfer activity"/>
    <property type="evidence" value="ECO:0007669"/>
    <property type="project" value="InterPro"/>
</dbReference>
<protein>
    <recommendedName>
        <fullName evidence="1">Cytochrome c-551</fullName>
    </recommendedName>
    <alternativeName>
        <fullName evidence="7">Cytochrome c551</fullName>
    </alternativeName>
</protein>
<keyword evidence="3 8" id="KW-0349">Heme</keyword>
<evidence type="ECO:0000256" key="2">
    <source>
        <dbReference type="ARBA" id="ARBA00022448"/>
    </source>
</evidence>
<evidence type="ECO:0000256" key="1">
    <source>
        <dbReference type="ARBA" id="ARBA00021020"/>
    </source>
</evidence>
<gene>
    <name evidence="11" type="ORF">EV688_11314</name>
</gene>
<name>A0A4V2SB81_9GAMM</name>
<feature type="chain" id="PRO_5021013828" description="Cytochrome c-551" evidence="9">
    <location>
        <begin position="20"/>
        <end position="104"/>
    </location>
</feature>
<keyword evidence="4 8" id="KW-0479">Metal-binding</keyword>
<sequence>MQRLLYPLAVSVLAVAVQAQDTPEKLAADAGCGACHHAEEPRMGPSWQAIAERYKDQEGAAAELQEKMRTVSKGAWGEAPMPPVTPDQLTDDQLSSVIDWILNR</sequence>
<dbReference type="Gene3D" id="1.10.760.10">
    <property type="entry name" value="Cytochrome c-like domain"/>
    <property type="match status" value="1"/>
</dbReference>
<dbReference type="Proteomes" id="UP000294980">
    <property type="component" value="Unassembled WGS sequence"/>
</dbReference>
<feature type="signal peptide" evidence="9">
    <location>
        <begin position="1"/>
        <end position="19"/>
    </location>
</feature>
<dbReference type="RefSeq" id="WP_162883958.1">
    <property type="nucleotide sequence ID" value="NZ_QQSW01000017.1"/>
</dbReference>
<evidence type="ECO:0000256" key="5">
    <source>
        <dbReference type="ARBA" id="ARBA00022982"/>
    </source>
</evidence>
<reference evidence="11 12" key="1">
    <citation type="submission" date="2019-03" db="EMBL/GenBank/DDBJ databases">
        <title>Genomic Encyclopedia of Type Strains, Phase IV (KMG-IV): sequencing the most valuable type-strain genomes for metagenomic binning, comparative biology and taxonomic classification.</title>
        <authorList>
            <person name="Goeker M."/>
        </authorList>
    </citation>
    <scope>NUCLEOTIDE SEQUENCE [LARGE SCALE GENOMIC DNA]</scope>
    <source>
        <strain evidence="11 12">DSM 23344</strain>
    </source>
</reference>
<comment type="caution">
    <text evidence="11">The sequence shown here is derived from an EMBL/GenBank/DDBJ whole genome shotgun (WGS) entry which is preliminary data.</text>
</comment>
<keyword evidence="12" id="KW-1185">Reference proteome</keyword>
<evidence type="ECO:0000256" key="9">
    <source>
        <dbReference type="SAM" id="SignalP"/>
    </source>
</evidence>
<dbReference type="InterPro" id="IPR036909">
    <property type="entry name" value="Cyt_c-like_dom_sf"/>
</dbReference>
<evidence type="ECO:0000259" key="10">
    <source>
        <dbReference type="PROSITE" id="PS51007"/>
    </source>
</evidence>
<evidence type="ECO:0000313" key="12">
    <source>
        <dbReference type="Proteomes" id="UP000294980"/>
    </source>
</evidence>
<evidence type="ECO:0000256" key="3">
    <source>
        <dbReference type="ARBA" id="ARBA00022617"/>
    </source>
</evidence>
<dbReference type="InterPro" id="IPR002324">
    <property type="entry name" value="Cyt_c_ID"/>
</dbReference>
<dbReference type="InterPro" id="IPR009056">
    <property type="entry name" value="Cyt_c-like_dom"/>
</dbReference>
<keyword evidence="5" id="KW-0249">Electron transport</keyword>
<dbReference type="Pfam" id="PF00034">
    <property type="entry name" value="Cytochrom_C"/>
    <property type="match status" value="1"/>
</dbReference>
<keyword evidence="6 8" id="KW-0408">Iron</keyword>
<evidence type="ECO:0000256" key="6">
    <source>
        <dbReference type="ARBA" id="ARBA00023004"/>
    </source>
</evidence>
<feature type="binding site" description="covalent" evidence="8">
    <location>
        <position position="36"/>
    </location>
    <ligand>
        <name>heme c</name>
        <dbReference type="ChEBI" id="CHEBI:61717"/>
    </ligand>
</feature>
<dbReference type="PROSITE" id="PS51007">
    <property type="entry name" value="CYTC"/>
    <property type="match status" value="1"/>
</dbReference>
<comment type="PTM">
    <text evidence="8">Binds 1 heme c group covalently per subunit.</text>
</comment>
<dbReference type="SUPFAM" id="SSF46626">
    <property type="entry name" value="Cytochrome c"/>
    <property type="match status" value="1"/>
</dbReference>
<organism evidence="11 12">
    <name type="scientific">Chromatocurvus halotolerans</name>
    <dbReference type="NCBI Taxonomy" id="1132028"/>
    <lineage>
        <taxon>Bacteria</taxon>
        <taxon>Pseudomonadati</taxon>
        <taxon>Pseudomonadota</taxon>
        <taxon>Gammaproteobacteria</taxon>
        <taxon>Cellvibrionales</taxon>
        <taxon>Halieaceae</taxon>
        <taxon>Chromatocurvus</taxon>
    </lineage>
</organism>
<evidence type="ECO:0000256" key="8">
    <source>
        <dbReference type="PIRSR" id="PIRSR602324-1"/>
    </source>
</evidence>